<reference evidence="3" key="1">
    <citation type="submission" date="2016-06" db="UniProtKB">
        <authorList>
            <consortium name="WormBaseParasite"/>
        </authorList>
    </citation>
    <scope>IDENTIFICATION</scope>
</reference>
<protein>
    <submittedName>
        <fullName evidence="3">Protein kinase domain-containing protein</fullName>
    </submittedName>
</protein>
<dbReference type="WBParaSite" id="TCNE_0000251301-mRNA-1">
    <property type="protein sequence ID" value="TCNE_0000251301-mRNA-1"/>
    <property type="gene ID" value="TCNE_0000251301"/>
</dbReference>
<dbReference type="EMBL" id="UYWY01002572">
    <property type="protein sequence ID" value="VDM28197.1"/>
    <property type="molecule type" value="Genomic_DNA"/>
</dbReference>
<reference evidence="1 2" key="2">
    <citation type="submission" date="2018-11" db="EMBL/GenBank/DDBJ databases">
        <authorList>
            <consortium name="Pathogen Informatics"/>
        </authorList>
    </citation>
    <scope>NUCLEOTIDE SEQUENCE [LARGE SCALE GENOMIC DNA]</scope>
</reference>
<keyword evidence="2" id="KW-1185">Reference proteome</keyword>
<sequence>MIDLAITDCVAVGSGGECGRRFERPCERANNDYEEHGIIGKGAYGIVYLVTHLPTNKQVSTSYPSSSLWFVSFCCCSRAFITN</sequence>
<proteinExistence type="predicted"/>
<evidence type="ECO:0000313" key="1">
    <source>
        <dbReference type="EMBL" id="VDM28197.1"/>
    </source>
</evidence>
<accession>A0A183U1Z3</accession>
<dbReference type="Proteomes" id="UP000050794">
    <property type="component" value="Unassembled WGS sequence"/>
</dbReference>
<evidence type="ECO:0000313" key="2">
    <source>
        <dbReference type="Proteomes" id="UP000050794"/>
    </source>
</evidence>
<evidence type="ECO:0000313" key="3">
    <source>
        <dbReference type="WBParaSite" id="TCNE_0000251301-mRNA-1"/>
    </source>
</evidence>
<dbReference type="Gene3D" id="3.30.200.20">
    <property type="entry name" value="Phosphorylase Kinase, domain 1"/>
    <property type="match status" value="1"/>
</dbReference>
<organism evidence="2 3">
    <name type="scientific">Toxocara canis</name>
    <name type="common">Canine roundworm</name>
    <dbReference type="NCBI Taxonomy" id="6265"/>
    <lineage>
        <taxon>Eukaryota</taxon>
        <taxon>Metazoa</taxon>
        <taxon>Ecdysozoa</taxon>
        <taxon>Nematoda</taxon>
        <taxon>Chromadorea</taxon>
        <taxon>Rhabditida</taxon>
        <taxon>Spirurina</taxon>
        <taxon>Ascaridomorpha</taxon>
        <taxon>Ascaridoidea</taxon>
        <taxon>Toxocaridae</taxon>
        <taxon>Toxocara</taxon>
    </lineage>
</organism>
<dbReference type="InterPro" id="IPR011009">
    <property type="entry name" value="Kinase-like_dom_sf"/>
</dbReference>
<name>A0A183U1Z3_TOXCA</name>
<dbReference type="SUPFAM" id="SSF56112">
    <property type="entry name" value="Protein kinase-like (PK-like)"/>
    <property type="match status" value="1"/>
</dbReference>
<dbReference type="AlphaFoldDB" id="A0A183U1Z3"/>
<gene>
    <name evidence="1" type="ORF">TCNE_LOCUS2513</name>
</gene>